<reference evidence="1" key="1">
    <citation type="submission" date="2020-11" db="EMBL/GenBank/DDBJ databases">
        <title>Chlorella ohadii genome sequencing and assembly.</title>
        <authorList>
            <person name="Murik O."/>
            <person name="Treves H."/>
            <person name="Kedem I."/>
            <person name="Shotland Y."/>
            <person name="Kaplan A."/>
        </authorList>
    </citation>
    <scope>NUCLEOTIDE SEQUENCE</scope>
    <source>
        <strain evidence="1">1</strain>
    </source>
</reference>
<comment type="caution">
    <text evidence="1">The sequence shown here is derived from an EMBL/GenBank/DDBJ whole genome shotgun (WGS) entry which is preliminary data.</text>
</comment>
<dbReference type="AlphaFoldDB" id="A0AAD5H9D2"/>
<accession>A0AAD5H9D2</accession>
<keyword evidence="2" id="KW-1185">Reference proteome</keyword>
<dbReference type="Proteomes" id="UP001205105">
    <property type="component" value="Unassembled WGS sequence"/>
</dbReference>
<name>A0AAD5H9D2_9CHLO</name>
<dbReference type="EMBL" id="JADXDR010000013">
    <property type="protein sequence ID" value="KAI7845735.1"/>
    <property type="molecule type" value="Genomic_DNA"/>
</dbReference>
<sequence>MARTAKAQLYQMGSVSSQLVLAGADESPEAVMLQRLRGLLEQLRTYLATLMEDLKGRVADHSPQLQWRHVYEAGCQLTEASALAAGAWSLPPAAIELQSPLLHPFLLVGMRLTLGSSPLSPAQQSALVVRQLELVRALLLSAEARGILDRWPGPGDPQVLRAWLEMLWNCVLLRYGELAPFQHSSGVPVLVRSS</sequence>
<proteinExistence type="predicted"/>
<protein>
    <submittedName>
        <fullName evidence="1">Uncharacterized protein</fullName>
    </submittedName>
</protein>
<evidence type="ECO:0000313" key="1">
    <source>
        <dbReference type="EMBL" id="KAI7845735.1"/>
    </source>
</evidence>
<gene>
    <name evidence="1" type="ORF">COHA_000651</name>
</gene>
<organism evidence="1 2">
    <name type="scientific">Chlorella ohadii</name>
    <dbReference type="NCBI Taxonomy" id="2649997"/>
    <lineage>
        <taxon>Eukaryota</taxon>
        <taxon>Viridiplantae</taxon>
        <taxon>Chlorophyta</taxon>
        <taxon>core chlorophytes</taxon>
        <taxon>Trebouxiophyceae</taxon>
        <taxon>Chlorellales</taxon>
        <taxon>Chlorellaceae</taxon>
        <taxon>Chlorella clade</taxon>
        <taxon>Chlorella</taxon>
    </lineage>
</organism>
<evidence type="ECO:0000313" key="2">
    <source>
        <dbReference type="Proteomes" id="UP001205105"/>
    </source>
</evidence>